<dbReference type="GO" id="GO:0003700">
    <property type="term" value="F:DNA-binding transcription factor activity"/>
    <property type="evidence" value="ECO:0007669"/>
    <property type="project" value="InterPro"/>
</dbReference>
<dbReference type="Proteomes" id="UP000431684">
    <property type="component" value="Unassembled WGS sequence"/>
</dbReference>
<dbReference type="PANTHER" id="PTHR33164:SF105">
    <property type="entry name" value="TRANSCRIPTIONAL REPRESSOR PROTEIN-RELATED"/>
    <property type="match status" value="1"/>
</dbReference>
<dbReference type="InterPro" id="IPR036388">
    <property type="entry name" value="WH-like_DNA-bd_sf"/>
</dbReference>
<protein>
    <submittedName>
        <fullName evidence="5">MarR family transcriptional regulator</fullName>
    </submittedName>
</protein>
<keyword evidence="6" id="KW-1185">Reference proteome</keyword>
<dbReference type="Pfam" id="PF01047">
    <property type="entry name" value="MarR"/>
    <property type="match status" value="1"/>
</dbReference>
<organism evidence="5 6">
    <name type="scientific">Pseudoduganella dura</name>
    <dbReference type="NCBI Taxonomy" id="321982"/>
    <lineage>
        <taxon>Bacteria</taxon>
        <taxon>Pseudomonadati</taxon>
        <taxon>Pseudomonadota</taxon>
        <taxon>Betaproteobacteria</taxon>
        <taxon>Burkholderiales</taxon>
        <taxon>Oxalobacteraceae</taxon>
        <taxon>Telluria group</taxon>
        <taxon>Pseudoduganella</taxon>
    </lineage>
</organism>
<dbReference type="PANTHER" id="PTHR33164">
    <property type="entry name" value="TRANSCRIPTIONAL REGULATOR, MARR FAMILY"/>
    <property type="match status" value="1"/>
</dbReference>
<evidence type="ECO:0000259" key="4">
    <source>
        <dbReference type="PROSITE" id="PS50995"/>
    </source>
</evidence>
<accession>A0A6I3XEM0</accession>
<keyword evidence="3" id="KW-0804">Transcription</keyword>
<dbReference type="InterPro" id="IPR023187">
    <property type="entry name" value="Tscrpt_reg_MarR-type_CS"/>
</dbReference>
<dbReference type="EMBL" id="WNWM01000002">
    <property type="protein sequence ID" value="MUI15374.1"/>
    <property type="molecule type" value="Genomic_DNA"/>
</dbReference>
<dbReference type="InterPro" id="IPR036390">
    <property type="entry name" value="WH_DNA-bd_sf"/>
</dbReference>
<dbReference type="PROSITE" id="PS01117">
    <property type="entry name" value="HTH_MARR_1"/>
    <property type="match status" value="1"/>
</dbReference>
<dbReference type="GO" id="GO:0003677">
    <property type="term" value="F:DNA binding"/>
    <property type="evidence" value="ECO:0007669"/>
    <property type="project" value="UniProtKB-KW"/>
</dbReference>
<name>A0A6I3XEM0_9BURK</name>
<keyword evidence="2" id="KW-0238">DNA-binding</keyword>
<dbReference type="OrthoDB" id="8964931at2"/>
<dbReference type="InterPro" id="IPR039422">
    <property type="entry name" value="MarR/SlyA-like"/>
</dbReference>
<evidence type="ECO:0000256" key="3">
    <source>
        <dbReference type="ARBA" id="ARBA00023163"/>
    </source>
</evidence>
<dbReference type="SMART" id="SM00347">
    <property type="entry name" value="HTH_MARR"/>
    <property type="match status" value="1"/>
</dbReference>
<evidence type="ECO:0000313" key="5">
    <source>
        <dbReference type="EMBL" id="MUI15374.1"/>
    </source>
</evidence>
<evidence type="ECO:0000256" key="2">
    <source>
        <dbReference type="ARBA" id="ARBA00023125"/>
    </source>
</evidence>
<dbReference type="GO" id="GO:0006950">
    <property type="term" value="P:response to stress"/>
    <property type="evidence" value="ECO:0007669"/>
    <property type="project" value="TreeGrafter"/>
</dbReference>
<evidence type="ECO:0000313" key="6">
    <source>
        <dbReference type="Proteomes" id="UP000431684"/>
    </source>
</evidence>
<dbReference type="InterPro" id="IPR000835">
    <property type="entry name" value="HTH_MarR-typ"/>
</dbReference>
<gene>
    <name evidence="5" type="ORF">GJV26_23370</name>
</gene>
<sequence length="154" mass="17230">MATTKPIENIDGRCNCLALRQASRYLTALYDRALSGVGLRATQFSILYKLSSHESILIGELAALMAMDRTTLSTNLKPMERDGLVEIMPSEVDRRGKDVRITKLGMQTYRRAFPLWQGVQDDFERAYGAKEAKSLRSAARSVLHSGFDPWSEGT</sequence>
<reference evidence="5 6" key="1">
    <citation type="submission" date="2019-11" db="EMBL/GenBank/DDBJ databases">
        <title>Draft Genome Sequences of Six Type Strains of the Genus Massilia.</title>
        <authorList>
            <person name="Miess H."/>
            <person name="Frediansyah A."/>
            <person name="Goeker M."/>
            <person name="Gross H."/>
        </authorList>
    </citation>
    <scope>NUCLEOTIDE SEQUENCE [LARGE SCALE GENOMIC DNA]</scope>
    <source>
        <strain evidence="5 6">DSM 17513</strain>
    </source>
</reference>
<dbReference type="Gene3D" id="1.10.10.10">
    <property type="entry name" value="Winged helix-like DNA-binding domain superfamily/Winged helix DNA-binding domain"/>
    <property type="match status" value="1"/>
</dbReference>
<dbReference type="RefSeq" id="WP_155711072.1">
    <property type="nucleotide sequence ID" value="NZ_BMWU01000004.1"/>
</dbReference>
<evidence type="ECO:0000256" key="1">
    <source>
        <dbReference type="ARBA" id="ARBA00023015"/>
    </source>
</evidence>
<proteinExistence type="predicted"/>
<comment type="caution">
    <text evidence="5">The sequence shown here is derived from an EMBL/GenBank/DDBJ whole genome shotgun (WGS) entry which is preliminary data.</text>
</comment>
<dbReference type="SUPFAM" id="SSF46785">
    <property type="entry name" value="Winged helix' DNA-binding domain"/>
    <property type="match status" value="1"/>
</dbReference>
<dbReference type="PROSITE" id="PS50995">
    <property type="entry name" value="HTH_MARR_2"/>
    <property type="match status" value="1"/>
</dbReference>
<dbReference type="AlphaFoldDB" id="A0A6I3XEM0"/>
<feature type="domain" description="HTH marR-type" evidence="4">
    <location>
        <begin position="12"/>
        <end position="144"/>
    </location>
</feature>
<keyword evidence="1" id="KW-0805">Transcription regulation</keyword>